<feature type="compositionally biased region" description="Basic and acidic residues" evidence="1">
    <location>
        <begin position="137"/>
        <end position="151"/>
    </location>
</feature>
<sequence>MAGGGCGCGRLVGSRRVWRRRRWRVGRAGRPGRIGVASRVGGRRGDALCSADPPGAHRRVSEEGFAEVAAVFEAGPEAAGFTGYIWTLARAGRVITRVTGVVYASPSSVWRLLRAHGWSRQRPVDGAARHPVQSVDVLRRDADPEPGERSVRRAGTSIDDPGRGQVAPHTCPHARIGPRTACDGCPVRATDHGSTGYGGHESRGYRRRWRCPPRSAPRVGAPAPAPDESAAGRSSTRRRLRCARQTRPRRRSVARCPPRFCSSSRADALEFRAGTGHFEPCIDRCAPAATIGRWSTPGGRGITVDALRVTLLSAAMSWCHTHG</sequence>
<feature type="region of interest" description="Disordered" evidence="1">
    <location>
        <begin position="124"/>
        <end position="172"/>
    </location>
</feature>
<dbReference type="InterPro" id="IPR025959">
    <property type="entry name" value="Winged_HTH_dom"/>
</dbReference>
<keyword evidence="4" id="KW-1185">Reference proteome</keyword>
<dbReference type="EMBL" id="MWQN01000003">
    <property type="protein sequence ID" value="OPC77842.1"/>
    <property type="molecule type" value="Genomic_DNA"/>
</dbReference>
<gene>
    <name evidence="3" type="ORF">B4N89_36860</name>
</gene>
<evidence type="ECO:0000313" key="3">
    <source>
        <dbReference type="EMBL" id="OPC77842.1"/>
    </source>
</evidence>
<accession>A0A1T3NM80</accession>
<organism evidence="3 4">
    <name type="scientific">Embleya scabrispora</name>
    <dbReference type="NCBI Taxonomy" id="159449"/>
    <lineage>
        <taxon>Bacteria</taxon>
        <taxon>Bacillati</taxon>
        <taxon>Actinomycetota</taxon>
        <taxon>Actinomycetes</taxon>
        <taxon>Kitasatosporales</taxon>
        <taxon>Streptomycetaceae</taxon>
        <taxon>Embleya</taxon>
    </lineage>
</organism>
<proteinExistence type="predicted"/>
<name>A0A1T3NM80_9ACTN</name>
<reference evidence="3 4" key="1">
    <citation type="submission" date="2017-03" db="EMBL/GenBank/DDBJ databases">
        <title>Draft genome sequence of Streptomyces scabrisporus NF3, endophyte isolated from Amphipterygium adstringens.</title>
        <authorList>
            <person name="Vazquez M."/>
            <person name="Ceapa C.D."/>
            <person name="Rodriguez Luna D."/>
            <person name="Sanchez Esquivel S."/>
        </authorList>
    </citation>
    <scope>NUCLEOTIDE SEQUENCE [LARGE SCALE GENOMIC DNA]</scope>
    <source>
        <strain evidence="3 4">NF3</strain>
    </source>
</reference>
<feature type="region of interest" description="Disordered" evidence="1">
    <location>
        <begin position="190"/>
        <end position="250"/>
    </location>
</feature>
<feature type="domain" description="Winged helix-turn helix" evidence="2">
    <location>
        <begin position="84"/>
        <end position="124"/>
    </location>
</feature>
<dbReference type="AlphaFoldDB" id="A0A1T3NM80"/>
<dbReference type="STRING" id="159449.B4N89_36860"/>
<protein>
    <recommendedName>
        <fullName evidence="2">Winged helix-turn helix domain-containing protein</fullName>
    </recommendedName>
</protein>
<comment type="caution">
    <text evidence="3">The sequence shown here is derived from an EMBL/GenBank/DDBJ whole genome shotgun (WGS) entry which is preliminary data.</text>
</comment>
<evidence type="ECO:0000313" key="4">
    <source>
        <dbReference type="Proteomes" id="UP000190037"/>
    </source>
</evidence>
<dbReference type="Proteomes" id="UP000190037">
    <property type="component" value="Unassembled WGS sequence"/>
</dbReference>
<feature type="compositionally biased region" description="Basic residues" evidence="1">
    <location>
        <begin position="235"/>
        <end position="250"/>
    </location>
</feature>
<dbReference type="Pfam" id="PF13592">
    <property type="entry name" value="HTH_33"/>
    <property type="match status" value="1"/>
</dbReference>
<evidence type="ECO:0000259" key="2">
    <source>
        <dbReference type="Pfam" id="PF13592"/>
    </source>
</evidence>
<evidence type="ECO:0000256" key="1">
    <source>
        <dbReference type="SAM" id="MobiDB-lite"/>
    </source>
</evidence>